<evidence type="ECO:0000256" key="2">
    <source>
        <dbReference type="SAM" id="SignalP"/>
    </source>
</evidence>
<dbReference type="PROSITE" id="PS51257">
    <property type="entry name" value="PROKAR_LIPOPROTEIN"/>
    <property type="match status" value="1"/>
</dbReference>
<accession>A0A852SX54</accession>
<feature type="chain" id="PRO_5039013978" evidence="2">
    <location>
        <begin position="28"/>
        <end position="165"/>
    </location>
</feature>
<comment type="caution">
    <text evidence="4">The sequence shown here is derived from an EMBL/GenBank/DDBJ whole genome shotgun (WGS) entry which is preliminary data.</text>
</comment>
<evidence type="ECO:0000259" key="3">
    <source>
        <dbReference type="Pfam" id="PF22504"/>
    </source>
</evidence>
<feature type="signal peptide" evidence="2">
    <location>
        <begin position="1"/>
        <end position="27"/>
    </location>
</feature>
<dbReference type="EMBL" id="JACCBJ010000001">
    <property type="protein sequence ID" value="NYD73285.1"/>
    <property type="molecule type" value="Genomic_DNA"/>
</dbReference>
<organism evidence="4 5">
    <name type="scientific">Leifsonia soli</name>
    <dbReference type="NCBI Taxonomy" id="582665"/>
    <lineage>
        <taxon>Bacteria</taxon>
        <taxon>Bacillati</taxon>
        <taxon>Actinomycetota</taxon>
        <taxon>Actinomycetes</taxon>
        <taxon>Micrococcales</taxon>
        <taxon>Microbacteriaceae</taxon>
        <taxon>Leifsonia</taxon>
    </lineage>
</organism>
<evidence type="ECO:0000313" key="5">
    <source>
        <dbReference type="Proteomes" id="UP000589620"/>
    </source>
</evidence>
<name>A0A852SX54_9MICO</name>
<dbReference type="AlphaFoldDB" id="A0A852SX54"/>
<sequence length="165" mass="16404">MPSSVIRRAGASALGLVAGLTIALALAGCTGSTPQATASHTATPAATSTATPTTAAGLVPGGTAQENLAYFNTVNQATLAANPNAQGRDFIDALVAAGFTKADMQVTVDTTTIGLKANSIQFSVRMGDSCLIGQNGADAGGYSSMVTPVLSTGSCLIGQTRPIDW</sequence>
<evidence type="ECO:0000256" key="1">
    <source>
        <dbReference type="SAM" id="MobiDB-lite"/>
    </source>
</evidence>
<keyword evidence="5" id="KW-1185">Reference proteome</keyword>
<dbReference type="Pfam" id="PF22504">
    <property type="entry name" value="DUF6993"/>
    <property type="match status" value="1"/>
</dbReference>
<feature type="region of interest" description="Disordered" evidence="1">
    <location>
        <begin position="35"/>
        <end position="54"/>
    </location>
</feature>
<dbReference type="InterPro" id="IPR054262">
    <property type="entry name" value="DUF6993"/>
</dbReference>
<reference evidence="4 5" key="1">
    <citation type="submission" date="2020-07" db="EMBL/GenBank/DDBJ databases">
        <title>Sequencing the genomes of 1000 actinobacteria strains.</title>
        <authorList>
            <person name="Klenk H.-P."/>
        </authorList>
    </citation>
    <scope>NUCLEOTIDE SEQUENCE [LARGE SCALE GENOMIC DNA]</scope>
    <source>
        <strain evidence="4 5">DSM 23871</strain>
    </source>
</reference>
<proteinExistence type="predicted"/>
<keyword evidence="2" id="KW-0732">Signal</keyword>
<protein>
    <submittedName>
        <fullName evidence="4">Type II secretory pathway component PulL</fullName>
    </submittedName>
</protein>
<evidence type="ECO:0000313" key="4">
    <source>
        <dbReference type="EMBL" id="NYD73285.1"/>
    </source>
</evidence>
<feature type="domain" description="DUF6993" evidence="3">
    <location>
        <begin position="75"/>
        <end position="159"/>
    </location>
</feature>
<dbReference type="Proteomes" id="UP000589620">
    <property type="component" value="Unassembled WGS sequence"/>
</dbReference>
<gene>
    <name evidence="4" type="ORF">BJ963_000804</name>
</gene>